<evidence type="ECO:0000256" key="6">
    <source>
        <dbReference type="ARBA" id="ARBA00023004"/>
    </source>
</evidence>
<reference evidence="11" key="1">
    <citation type="submission" date="2021-04" db="EMBL/GenBank/DDBJ databases">
        <authorList>
            <consortium name="Molecular Ecology Group"/>
        </authorList>
    </citation>
    <scope>NUCLEOTIDE SEQUENCE</scope>
</reference>
<dbReference type="InterPro" id="IPR012292">
    <property type="entry name" value="Globin/Proto"/>
</dbReference>
<keyword evidence="7" id="KW-0514">Muscle protein</keyword>
<accession>A0A8S3ZV07</accession>
<organism evidence="11 12">
    <name type="scientific">Candidula unifasciata</name>
    <dbReference type="NCBI Taxonomy" id="100452"/>
    <lineage>
        <taxon>Eukaryota</taxon>
        <taxon>Metazoa</taxon>
        <taxon>Spiralia</taxon>
        <taxon>Lophotrochozoa</taxon>
        <taxon>Mollusca</taxon>
        <taxon>Gastropoda</taxon>
        <taxon>Heterobranchia</taxon>
        <taxon>Euthyneura</taxon>
        <taxon>Panpulmonata</taxon>
        <taxon>Eupulmonata</taxon>
        <taxon>Stylommatophora</taxon>
        <taxon>Helicina</taxon>
        <taxon>Helicoidea</taxon>
        <taxon>Geomitridae</taxon>
        <taxon>Candidula</taxon>
    </lineage>
</organism>
<dbReference type="PANTHER" id="PTHR46458">
    <property type="entry name" value="BLR2807 PROTEIN"/>
    <property type="match status" value="1"/>
</dbReference>
<dbReference type="AlphaFoldDB" id="A0A8S3ZV07"/>
<proteinExistence type="inferred from homology"/>
<keyword evidence="4 9" id="KW-0561">Oxygen transport</keyword>
<evidence type="ECO:0000256" key="7">
    <source>
        <dbReference type="ARBA" id="ARBA00023179"/>
    </source>
</evidence>
<evidence type="ECO:0000256" key="1">
    <source>
        <dbReference type="ARBA" id="ARBA00013895"/>
    </source>
</evidence>
<keyword evidence="5" id="KW-0479">Metal-binding</keyword>
<keyword evidence="3 9" id="KW-0349">Heme</keyword>
<sequence length="128" mass="14685">MGCNTSMNSRRSADDNEVNDYMTSDEILIVRESWAIVALDLPATGLHIFTRLFEMEKDLKKLFRRLMSQTESGEFVFDSVRLERHATLVMKNLGQAVENLDDSTYFSEMLTTLGEKHSAYNVKPEMLP</sequence>
<comment type="similarity">
    <text evidence="9">Belongs to the globin family.</text>
</comment>
<dbReference type="InterPro" id="IPR000971">
    <property type="entry name" value="Globin"/>
</dbReference>
<evidence type="ECO:0000256" key="8">
    <source>
        <dbReference type="ARBA" id="ARBA00030087"/>
    </source>
</evidence>
<comment type="caution">
    <text evidence="11">The sequence shown here is derived from an EMBL/GenBank/DDBJ whole genome shotgun (WGS) entry which is preliminary data.</text>
</comment>
<keyword evidence="2 9" id="KW-0813">Transport</keyword>
<dbReference type="InterPro" id="IPR050532">
    <property type="entry name" value="Globin-like_OT"/>
</dbReference>
<evidence type="ECO:0000256" key="3">
    <source>
        <dbReference type="ARBA" id="ARBA00022617"/>
    </source>
</evidence>
<dbReference type="Pfam" id="PF00042">
    <property type="entry name" value="Globin"/>
    <property type="match status" value="1"/>
</dbReference>
<dbReference type="CDD" id="cd01040">
    <property type="entry name" value="Mb-like"/>
    <property type="match status" value="1"/>
</dbReference>
<name>A0A8S3ZV07_9EUPU</name>
<keyword evidence="12" id="KW-1185">Reference proteome</keyword>
<dbReference type="Proteomes" id="UP000678393">
    <property type="component" value="Unassembled WGS sequence"/>
</dbReference>
<evidence type="ECO:0000256" key="4">
    <source>
        <dbReference type="ARBA" id="ARBA00022621"/>
    </source>
</evidence>
<dbReference type="GO" id="GO:0046872">
    <property type="term" value="F:metal ion binding"/>
    <property type="evidence" value="ECO:0007669"/>
    <property type="project" value="UniProtKB-KW"/>
</dbReference>
<protein>
    <recommendedName>
        <fullName evidence="1">Globin</fullName>
    </recommendedName>
    <alternativeName>
        <fullName evidence="8">Myoglobin</fullName>
    </alternativeName>
</protein>
<dbReference type="PANTHER" id="PTHR46458:SF1">
    <property type="entry name" value="GEO09476P1"/>
    <property type="match status" value="1"/>
</dbReference>
<dbReference type="GO" id="GO:0005344">
    <property type="term" value="F:oxygen carrier activity"/>
    <property type="evidence" value="ECO:0007669"/>
    <property type="project" value="UniProtKB-KW"/>
</dbReference>
<dbReference type="OrthoDB" id="436496at2759"/>
<dbReference type="InterPro" id="IPR009050">
    <property type="entry name" value="Globin-like_sf"/>
</dbReference>
<evidence type="ECO:0000256" key="5">
    <source>
        <dbReference type="ARBA" id="ARBA00022723"/>
    </source>
</evidence>
<dbReference type="EMBL" id="CAJHNH020003996">
    <property type="protein sequence ID" value="CAG5130371.1"/>
    <property type="molecule type" value="Genomic_DNA"/>
</dbReference>
<dbReference type="GO" id="GO:0020037">
    <property type="term" value="F:heme binding"/>
    <property type="evidence" value="ECO:0007669"/>
    <property type="project" value="InterPro"/>
</dbReference>
<dbReference type="SUPFAM" id="SSF46458">
    <property type="entry name" value="Globin-like"/>
    <property type="match status" value="1"/>
</dbReference>
<evidence type="ECO:0000256" key="9">
    <source>
        <dbReference type="RuleBase" id="RU000356"/>
    </source>
</evidence>
<dbReference type="GO" id="GO:0019825">
    <property type="term" value="F:oxygen binding"/>
    <property type="evidence" value="ECO:0007669"/>
    <property type="project" value="InterPro"/>
</dbReference>
<evidence type="ECO:0000256" key="2">
    <source>
        <dbReference type="ARBA" id="ARBA00022448"/>
    </source>
</evidence>
<keyword evidence="6" id="KW-0408">Iron</keyword>
<dbReference type="Gene3D" id="1.10.490.10">
    <property type="entry name" value="Globins"/>
    <property type="match status" value="1"/>
</dbReference>
<feature type="domain" description="Globin" evidence="10">
    <location>
        <begin position="21"/>
        <end position="128"/>
    </location>
</feature>
<dbReference type="InterPro" id="IPR044399">
    <property type="entry name" value="Mb-like_M"/>
</dbReference>
<gene>
    <name evidence="11" type="ORF">CUNI_LOCUS15929</name>
</gene>
<feature type="non-terminal residue" evidence="11">
    <location>
        <position position="128"/>
    </location>
</feature>
<evidence type="ECO:0000313" key="11">
    <source>
        <dbReference type="EMBL" id="CAG5130371.1"/>
    </source>
</evidence>
<dbReference type="PROSITE" id="PS01033">
    <property type="entry name" value="GLOBIN"/>
    <property type="match status" value="1"/>
</dbReference>
<evidence type="ECO:0000313" key="12">
    <source>
        <dbReference type="Proteomes" id="UP000678393"/>
    </source>
</evidence>
<evidence type="ECO:0000259" key="10">
    <source>
        <dbReference type="PROSITE" id="PS01033"/>
    </source>
</evidence>